<gene>
    <name evidence="12" type="ORF">H8B15_02385</name>
</gene>
<evidence type="ECO:0000256" key="7">
    <source>
        <dbReference type="SAM" id="Phobius"/>
    </source>
</evidence>
<keyword evidence="4 7" id="KW-1133">Transmembrane helix</keyword>
<keyword evidence="2" id="KW-1003">Cell membrane</keyword>
<dbReference type="Pfam" id="PF10988">
    <property type="entry name" value="DUF2807"/>
    <property type="match status" value="1"/>
</dbReference>
<dbReference type="EMBL" id="JACSCY010000002">
    <property type="protein sequence ID" value="MBC6609752.1"/>
    <property type="molecule type" value="Genomic_DNA"/>
</dbReference>
<dbReference type="Pfam" id="PF22744">
    <property type="entry name" value="Toast-rack_PspC-Cterm"/>
    <property type="match status" value="1"/>
</dbReference>
<comment type="subcellular location">
    <subcellularLocation>
        <location evidence="1">Cell membrane</location>
        <topology evidence="1">Single-pass membrane protein</topology>
    </subcellularLocation>
</comment>
<feature type="domain" description="PspC-related transmembrane region" evidence="10">
    <location>
        <begin position="328"/>
        <end position="467"/>
    </location>
</feature>
<feature type="transmembrane region" description="Helical" evidence="7">
    <location>
        <begin position="440"/>
        <end position="461"/>
    </location>
</feature>
<feature type="transmembrane region" description="Helical" evidence="7">
    <location>
        <begin position="404"/>
        <end position="428"/>
    </location>
</feature>
<dbReference type="InterPro" id="IPR052027">
    <property type="entry name" value="PspC"/>
</dbReference>
<evidence type="ECO:0000256" key="5">
    <source>
        <dbReference type="ARBA" id="ARBA00023136"/>
    </source>
</evidence>
<accession>A0ABR7MFA3</accession>
<dbReference type="Proteomes" id="UP000622017">
    <property type="component" value="Unassembled WGS sequence"/>
</dbReference>
<evidence type="ECO:0000256" key="1">
    <source>
        <dbReference type="ARBA" id="ARBA00004162"/>
    </source>
</evidence>
<dbReference type="Pfam" id="PF22571">
    <property type="entry name" value="LiaI-LiaF-TM_PspC"/>
    <property type="match status" value="1"/>
</dbReference>
<feature type="domain" description="PspC-related ToastRack" evidence="11">
    <location>
        <begin position="500"/>
        <end position="625"/>
    </location>
</feature>
<feature type="transmembrane region" description="Helical" evidence="7">
    <location>
        <begin position="359"/>
        <end position="384"/>
    </location>
</feature>
<evidence type="ECO:0000259" key="9">
    <source>
        <dbReference type="Pfam" id="PF10988"/>
    </source>
</evidence>
<evidence type="ECO:0000256" key="3">
    <source>
        <dbReference type="ARBA" id="ARBA00022692"/>
    </source>
</evidence>
<dbReference type="InterPro" id="IPR007168">
    <property type="entry name" value="Phageshock_PspC_N"/>
</dbReference>
<feature type="transmembrane region" description="Helical" evidence="7">
    <location>
        <begin position="263"/>
        <end position="290"/>
    </location>
</feature>
<evidence type="ECO:0000313" key="13">
    <source>
        <dbReference type="Proteomes" id="UP000622017"/>
    </source>
</evidence>
<dbReference type="InterPro" id="IPR054319">
    <property type="entry name" value="PspC-rel_ToastRack"/>
</dbReference>
<evidence type="ECO:0000256" key="4">
    <source>
        <dbReference type="ARBA" id="ARBA00022989"/>
    </source>
</evidence>
<dbReference type="Pfam" id="PF04024">
    <property type="entry name" value="PspC"/>
    <property type="match status" value="2"/>
</dbReference>
<name>A0ABR7MFA3_9BACT</name>
<evidence type="ECO:0000256" key="6">
    <source>
        <dbReference type="SAM" id="MobiDB-lite"/>
    </source>
</evidence>
<feature type="domain" description="Phage shock protein PspC N-terminal" evidence="8">
    <location>
        <begin position="236"/>
        <end position="293"/>
    </location>
</feature>
<feature type="domain" description="Phage shock protein PspC N-terminal" evidence="8">
    <location>
        <begin position="149"/>
        <end position="222"/>
    </location>
</feature>
<feature type="transmembrane region" description="Helical" evidence="7">
    <location>
        <begin position="201"/>
        <end position="220"/>
    </location>
</feature>
<proteinExistence type="predicted"/>
<reference evidence="12 13" key="1">
    <citation type="submission" date="2020-08" db="EMBL/GenBank/DDBJ databases">
        <title>Hymenobacter sp.</title>
        <authorList>
            <person name="Kim M.K."/>
        </authorList>
    </citation>
    <scope>NUCLEOTIDE SEQUENCE [LARGE SCALE GENOMIC DNA]</scope>
    <source>
        <strain evidence="12 13">BT507</strain>
    </source>
</reference>
<keyword evidence="13" id="KW-1185">Reference proteome</keyword>
<feature type="compositionally biased region" description="Low complexity" evidence="6">
    <location>
        <begin position="113"/>
        <end position="131"/>
    </location>
</feature>
<keyword evidence="3 7" id="KW-0812">Transmembrane</keyword>
<dbReference type="PANTHER" id="PTHR33885:SF3">
    <property type="entry name" value="PHAGE SHOCK PROTEIN C"/>
    <property type="match status" value="1"/>
</dbReference>
<feature type="domain" description="Putative auto-transporter adhesin head GIN" evidence="9">
    <location>
        <begin position="694"/>
        <end position="880"/>
    </location>
</feature>
<dbReference type="InterPro" id="IPR054321">
    <property type="entry name" value="PspC-rel_TM"/>
</dbReference>
<dbReference type="InterPro" id="IPR021255">
    <property type="entry name" value="DUF2807"/>
</dbReference>
<feature type="region of interest" description="Disordered" evidence="6">
    <location>
        <begin position="113"/>
        <end position="147"/>
    </location>
</feature>
<dbReference type="RefSeq" id="WP_187318067.1">
    <property type="nucleotide sequence ID" value="NZ_JACSCY010000002.1"/>
</dbReference>
<organism evidence="12 13">
    <name type="scientific">Hymenobacter citatus</name>
    <dbReference type="NCBI Taxonomy" id="2763506"/>
    <lineage>
        <taxon>Bacteria</taxon>
        <taxon>Pseudomonadati</taxon>
        <taxon>Bacteroidota</taxon>
        <taxon>Cytophagia</taxon>
        <taxon>Cytophagales</taxon>
        <taxon>Hymenobacteraceae</taxon>
        <taxon>Hymenobacter</taxon>
    </lineage>
</organism>
<keyword evidence="5 7" id="KW-0472">Membrane</keyword>
<evidence type="ECO:0000259" key="8">
    <source>
        <dbReference type="Pfam" id="PF04024"/>
    </source>
</evidence>
<evidence type="ECO:0000259" key="11">
    <source>
        <dbReference type="Pfam" id="PF22744"/>
    </source>
</evidence>
<evidence type="ECO:0000313" key="12">
    <source>
        <dbReference type="EMBL" id="MBC6609752.1"/>
    </source>
</evidence>
<evidence type="ECO:0000256" key="2">
    <source>
        <dbReference type="ARBA" id="ARBA00022475"/>
    </source>
</evidence>
<comment type="caution">
    <text evidence="12">The sequence shown here is derived from an EMBL/GenBank/DDBJ whole genome shotgun (WGS) entry which is preliminary data.</text>
</comment>
<evidence type="ECO:0000259" key="10">
    <source>
        <dbReference type="Pfam" id="PF22571"/>
    </source>
</evidence>
<sequence>MKKNISINLQGIIFHIEEDGYEVLGRYLAEVKAHFSGYRGHEEIVADIESRIAELFVSRLSPSKQIISLEDVEQMVAKMGRVRDFQAADEAEEDEEILASAVASGTAEGFYTGTTGSSTGSASGRAYTGGTKNTANPDPATTAPFDEPRRLTRDMANRKVAGVAAGLGRYFAVNPLWFRLAFVGLLLAGPALDDISWLDELGGKLSAFAVIAYIVLWIALPKRYDNVLSDEDPNFRKLYRDVDSGKIGGVSAGLAAYFRTDVVLIRVLFLAGLFAGGFSFLLYIILWILVPEAKTASDRLRMRGDAVTLSALDSNLRASEEGAVTPGNRPIGTFIEGAGRNLRPAVGFMGTLIRVAAGVLLVVTGFGLLLAFTIALGIGLGVLPESQGFIHTGPFPPYLFTNSVPSWALLAFYAAGAIPVLAMFLLGLGLILRRSILSRIAGLSLLGLWLLSVVGASAAGVRISRDFQMEGEVTQTERFPTLTASTILLDNHTTHNDGHKWVDLNLTEADSGQVVELVKYLSARGATEQEAIRTASTSIRYTARATDNATLILDDFFSFQPDARFRDQDLDVTLRLPQNKRYRLSKEFSNRLDGENFVNNEKPENADTHTYEIIGTQLHCIECTNSDFATDDEQDTDENDGVDVRVNESEDGVRINTDTDENGNVKVNIDIPKAEFPTDFSSYGDGRRTYSFNDFHTIQANGAYRVLVRQGSEFKVEAAGEDRDLRDLQVSTSGDELVIRHQQRGFWSNLKGNRNPVLVRVTLPILNKLELNGACQADVAGFRDARNLNVEQNGACAATLDVNATRLSLDLSGACQTRLRGQANDLVVDGSGACEIDALGLTTRNADFDLSGASNAKTRVQERLKVDLSGASEVQYAGNPSRISKDVSRGSSLVPIRE</sequence>
<dbReference type="PANTHER" id="PTHR33885">
    <property type="entry name" value="PHAGE SHOCK PROTEIN C"/>
    <property type="match status" value="1"/>
</dbReference>
<dbReference type="Gene3D" id="2.160.20.120">
    <property type="match status" value="1"/>
</dbReference>
<protein>
    <submittedName>
        <fullName evidence="12">DUF2807 domain-containing protein</fullName>
    </submittedName>
</protein>